<feature type="domain" description="P-type" evidence="6">
    <location>
        <begin position="221"/>
        <end position="267"/>
    </location>
</feature>
<dbReference type="InterPro" id="IPR013780">
    <property type="entry name" value="Glyco_hydro_b"/>
</dbReference>
<dbReference type="CDD" id="cd00111">
    <property type="entry name" value="Trefoil"/>
    <property type="match status" value="1"/>
</dbReference>
<evidence type="ECO:0000256" key="3">
    <source>
        <dbReference type="PROSITE-ProRule" id="PRU00779"/>
    </source>
</evidence>
<dbReference type="InterPro" id="IPR044913">
    <property type="entry name" value="P_trefoil_dom_sf"/>
</dbReference>
<dbReference type="InParanoid" id="T0R883"/>
<sequence>MPTSTKDIRPSLRFLPRMAQLLSLLAALVVASVALGADPVADSAAVVLAGHARFTVLTAQVIRMEWSLTNSFRDRATMVVTNRRLAVPSFHVDHDDDGWLTITTSHLALHYDPRSATSFGDGNLRVTVLSVGHNSATWIPSYSDNDTSRLTGTIRTLDMTNGSVNLDCHAGGPDYIADSHCTYGVGSKRGYVVLDDSLSYELSNASYPWLVPKGSAPSPGHACAIIPPNERRICGANIASEDECVAVGCCFDDANPLPHGFVCYYSPQSSQDLYFFGHGRRFKDALREFTAIAGPVPLPPRYAFGVFYSRWWAYSDVEVEGLAADYASRHIPLDTIVLDMDWHLTFYKNHTLDQAQQPKGWTGLTWNKELFPSPKSFLQHLHAEGLRVTLNLHPASGVQPWEESYAAVATAMGIDPATKRYVPFDLTNQTFASAWLTLSLRPHEVNGVDFWWLDWQQGEDWFVAHDQARASLSPTLWLNHVFFTNPYHWPQSKTRPLLLHRFGGLGSHRYPVGFSGDVEASWASLAFQPAFTASAANVGFGYWSHDLGGFLHGSDPELYTRWIQWGVFSPIFRTHSMKDVHADRRIWKFPDPFYGIMHEFMTLRRQLVPYIYTAARETFTSGVGLLHALYLEWPDLEAAYDHSDQYLFGSAYLVAPIVAPLNQSTQTATRHVWVPPGLWFDETFGALYSGPAKYTAQFTLGEMPRFLRAGSIVPLDGSDSGSSLGAAQRLPALLRLLVVAGVPFGSGVVYEDGGDSDAYTTNNEYAFTVFNYRMDVPNLGVITIEPVAGFFPTMPTARSYEVVVRHVRPPMSVAVNGKLLGNDGSAVDHWHYEASTLSLHVQLQTPRDVTHRVLIGLVFSNATEVPLNNVAGLFTRLQRAKSLLDDAYVLQDDVPALVHAAQTPRRIEFNVSSFAYELQQLPTLVQASRDQVQALAITSALKAQVHALLTVPTVTRDDVTMVA</sequence>
<dbReference type="RefSeq" id="XP_008604103.1">
    <property type="nucleotide sequence ID" value="XM_008605881.1"/>
</dbReference>
<dbReference type="CDD" id="cd06595">
    <property type="entry name" value="GH31_u1"/>
    <property type="match status" value="1"/>
</dbReference>
<dbReference type="SUPFAM" id="SSF57492">
    <property type="entry name" value="Trefoil"/>
    <property type="match status" value="1"/>
</dbReference>
<dbReference type="Gene3D" id="2.60.40.1180">
    <property type="entry name" value="Golgi alpha-mannosidase II"/>
    <property type="match status" value="1"/>
</dbReference>
<keyword evidence="5" id="KW-0732">Signal</keyword>
<reference evidence="7 8" key="1">
    <citation type="submission" date="2012-04" db="EMBL/GenBank/DDBJ databases">
        <title>The Genome Sequence of Saprolegnia declina VS20.</title>
        <authorList>
            <consortium name="The Broad Institute Genome Sequencing Platform"/>
            <person name="Russ C."/>
            <person name="Nusbaum C."/>
            <person name="Tyler B."/>
            <person name="van West P."/>
            <person name="Dieguez-Uribeondo J."/>
            <person name="de Bruijn I."/>
            <person name="Tripathy S."/>
            <person name="Jiang R."/>
            <person name="Young S.K."/>
            <person name="Zeng Q."/>
            <person name="Gargeya S."/>
            <person name="Fitzgerald M."/>
            <person name="Haas B."/>
            <person name="Abouelleil A."/>
            <person name="Alvarado L."/>
            <person name="Arachchi H.M."/>
            <person name="Berlin A."/>
            <person name="Chapman S.B."/>
            <person name="Goldberg J."/>
            <person name="Griggs A."/>
            <person name="Gujja S."/>
            <person name="Hansen M."/>
            <person name="Howarth C."/>
            <person name="Imamovic A."/>
            <person name="Larimer J."/>
            <person name="McCowen C."/>
            <person name="Montmayeur A."/>
            <person name="Murphy C."/>
            <person name="Neiman D."/>
            <person name="Pearson M."/>
            <person name="Priest M."/>
            <person name="Roberts A."/>
            <person name="Saif S."/>
            <person name="Shea T."/>
            <person name="Sisk P."/>
            <person name="Sykes S."/>
            <person name="Wortman J."/>
            <person name="Nusbaum C."/>
            <person name="Birren B."/>
        </authorList>
    </citation>
    <scope>NUCLEOTIDE SEQUENCE [LARGE SCALE GENOMIC DNA]</scope>
    <source>
        <strain evidence="7 8">VS20</strain>
    </source>
</reference>
<dbReference type="OrthoDB" id="1334205at2759"/>
<keyword evidence="4" id="KW-0326">Glycosidase</keyword>
<dbReference type="Gene3D" id="4.10.110.10">
    <property type="entry name" value="Spasmolytic Protein, domain 1"/>
    <property type="match status" value="1"/>
</dbReference>
<dbReference type="eggNOG" id="KOG1066">
    <property type="taxonomic scope" value="Eukaryota"/>
</dbReference>
<dbReference type="EMBL" id="JH767132">
    <property type="protein sequence ID" value="EQC42680.1"/>
    <property type="molecule type" value="Genomic_DNA"/>
</dbReference>
<evidence type="ECO:0000259" key="6">
    <source>
        <dbReference type="PROSITE" id="PS51448"/>
    </source>
</evidence>
<keyword evidence="8" id="KW-1185">Reference proteome</keyword>
<dbReference type="InterPro" id="IPR048395">
    <property type="entry name" value="Glyco_hydro_31_C"/>
</dbReference>
<dbReference type="Pfam" id="PF00088">
    <property type="entry name" value="Trefoil"/>
    <property type="match status" value="1"/>
</dbReference>
<proteinExistence type="inferred from homology"/>
<dbReference type="SUPFAM" id="SSF51011">
    <property type="entry name" value="Glycosyl hydrolase domain"/>
    <property type="match status" value="1"/>
</dbReference>
<comment type="caution">
    <text evidence="3">Lacks conserved residue(s) required for the propagation of feature annotation.</text>
</comment>
<evidence type="ECO:0000256" key="2">
    <source>
        <dbReference type="ARBA" id="ARBA00023157"/>
    </source>
</evidence>
<comment type="similarity">
    <text evidence="1 4">Belongs to the glycosyl hydrolase 31 family.</text>
</comment>
<evidence type="ECO:0000256" key="4">
    <source>
        <dbReference type="RuleBase" id="RU361185"/>
    </source>
</evidence>
<dbReference type="Proteomes" id="UP000030762">
    <property type="component" value="Unassembled WGS sequence"/>
</dbReference>
<feature type="signal peptide" evidence="5">
    <location>
        <begin position="1"/>
        <end position="36"/>
    </location>
</feature>
<dbReference type="Pfam" id="PF01055">
    <property type="entry name" value="Glyco_hydro_31_2nd"/>
    <property type="match status" value="1"/>
</dbReference>
<dbReference type="VEuPathDB" id="FungiDB:SDRG_00408"/>
<dbReference type="GO" id="GO:0090599">
    <property type="term" value="F:alpha-glucosidase activity"/>
    <property type="evidence" value="ECO:0007669"/>
    <property type="project" value="TreeGrafter"/>
</dbReference>
<dbReference type="Pfam" id="PF17137">
    <property type="entry name" value="DUF5110"/>
    <property type="match status" value="1"/>
</dbReference>
<protein>
    <recommendedName>
        <fullName evidence="6">P-type domain-containing protein</fullName>
    </recommendedName>
</protein>
<dbReference type="PANTHER" id="PTHR22762">
    <property type="entry name" value="ALPHA-GLUCOSIDASE"/>
    <property type="match status" value="1"/>
</dbReference>
<dbReference type="SUPFAM" id="SSF51445">
    <property type="entry name" value="(Trans)glycosidases"/>
    <property type="match status" value="1"/>
</dbReference>
<dbReference type="OMA" id="FNTWHYG"/>
<dbReference type="GeneID" id="19941135"/>
<dbReference type="PROSITE" id="PS51448">
    <property type="entry name" value="P_TREFOIL_2"/>
    <property type="match status" value="1"/>
</dbReference>
<dbReference type="GO" id="GO:0006491">
    <property type="term" value="P:N-glycan processing"/>
    <property type="evidence" value="ECO:0007669"/>
    <property type="project" value="TreeGrafter"/>
</dbReference>
<evidence type="ECO:0000256" key="5">
    <source>
        <dbReference type="SAM" id="SignalP"/>
    </source>
</evidence>
<evidence type="ECO:0000313" key="8">
    <source>
        <dbReference type="Proteomes" id="UP000030762"/>
    </source>
</evidence>
<dbReference type="GO" id="GO:0005975">
    <property type="term" value="P:carbohydrate metabolic process"/>
    <property type="evidence" value="ECO:0007669"/>
    <property type="project" value="InterPro"/>
</dbReference>
<dbReference type="PANTHER" id="PTHR22762:SF89">
    <property type="entry name" value="ALPHA-XYLOSIDASE"/>
    <property type="match status" value="1"/>
</dbReference>
<keyword evidence="2 3" id="KW-1015">Disulfide bond</keyword>
<dbReference type="STRING" id="1156394.T0R883"/>
<dbReference type="Gene3D" id="3.20.20.80">
    <property type="entry name" value="Glycosidases"/>
    <property type="match status" value="1"/>
</dbReference>
<feature type="chain" id="PRO_5004571062" description="P-type domain-containing protein" evidence="5">
    <location>
        <begin position="37"/>
        <end position="963"/>
    </location>
</feature>
<dbReference type="AlphaFoldDB" id="T0R883"/>
<dbReference type="InterPro" id="IPR017853">
    <property type="entry name" value="GH"/>
</dbReference>
<gene>
    <name evidence="7" type="ORF">SDRG_00408</name>
</gene>
<dbReference type="InterPro" id="IPR000519">
    <property type="entry name" value="P_trefoil_dom"/>
</dbReference>
<evidence type="ECO:0000313" key="7">
    <source>
        <dbReference type="EMBL" id="EQC42680.1"/>
    </source>
</evidence>
<evidence type="ECO:0000256" key="1">
    <source>
        <dbReference type="ARBA" id="ARBA00007806"/>
    </source>
</evidence>
<organism evidence="7 8">
    <name type="scientific">Saprolegnia diclina (strain VS20)</name>
    <dbReference type="NCBI Taxonomy" id="1156394"/>
    <lineage>
        <taxon>Eukaryota</taxon>
        <taxon>Sar</taxon>
        <taxon>Stramenopiles</taxon>
        <taxon>Oomycota</taxon>
        <taxon>Saprolegniomycetes</taxon>
        <taxon>Saprolegniales</taxon>
        <taxon>Saprolegniaceae</taxon>
        <taxon>Saprolegnia</taxon>
    </lineage>
</organism>
<feature type="disulfide bond" evidence="3">
    <location>
        <begin position="234"/>
        <end position="249"/>
    </location>
</feature>
<name>T0R883_SAPDV</name>
<dbReference type="SMART" id="SM00018">
    <property type="entry name" value="PD"/>
    <property type="match status" value="1"/>
</dbReference>
<dbReference type="Pfam" id="PF21365">
    <property type="entry name" value="Glyco_hydro_31_3rd"/>
    <property type="match status" value="1"/>
</dbReference>
<accession>T0R883</accession>
<keyword evidence="4" id="KW-0378">Hydrolase</keyword>
<dbReference type="InterPro" id="IPR033403">
    <property type="entry name" value="DUF5110"/>
</dbReference>
<dbReference type="InterPro" id="IPR000322">
    <property type="entry name" value="Glyco_hydro_31_TIM"/>
</dbReference>